<evidence type="ECO:0000313" key="1">
    <source>
        <dbReference type="EMBL" id="KAF2258634.1"/>
    </source>
</evidence>
<dbReference type="OrthoDB" id="3713270at2759"/>
<gene>
    <name evidence="1" type="ORF">CC78DRAFT_594126</name>
</gene>
<dbReference type="AlphaFoldDB" id="A0A9P4K371"/>
<sequence length="292" mass="34249">MAEQTESYTKVTLLPAELLLRVYNALPSLFDAANLRATCHLLRSVWTLHRTVIVDALVIKKIDCYPYARQLLAKGRRGIPVEKKELADNELAMLVRNAATIDGFIGHIERNLVPELKVSGIPQAKRNTIYAGRSTHPPTLTPTERLRVIRASYQMWTILQNDDDTVRKEVFRLRPRQLWYFAELTDWARVAEFPSRNTWQTFQILKASKAALSRMYKELWDCERPFFWNEVPDEEGWGLYVIWDHWQDGLRNLICRRPVGNLEWDREGEPRVEFWDSEEGDELFVEGIYRDV</sequence>
<reference evidence="2" key="1">
    <citation type="journal article" date="2020" name="Stud. Mycol.">
        <title>101 Dothideomycetes genomes: A test case for predicting lifestyles and emergence of pathogens.</title>
        <authorList>
            <person name="Haridas S."/>
            <person name="Albert R."/>
            <person name="Binder M."/>
            <person name="Bloem J."/>
            <person name="LaButti K."/>
            <person name="Salamov A."/>
            <person name="Andreopoulos B."/>
            <person name="Baker S."/>
            <person name="Barry K."/>
            <person name="Bills G."/>
            <person name="Bluhm B."/>
            <person name="Cannon C."/>
            <person name="Castanera R."/>
            <person name="Culley D."/>
            <person name="Daum C."/>
            <person name="Ezra D."/>
            <person name="Gonzalez J."/>
            <person name="Henrissat B."/>
            <person name="Kuo A."/>
            <person name="Liang C."/>
            <person name="Lipzen A."/>
            <person name="Lutzoni F."/>
            <person name="Magnuson J."/>
            <person name="Mondo S."/>
            <person name="Nolan M."/>
            <person name="Ohm R."/>
            <person name="Pangilinan J."/>
            <person name="Park H.-J."/>
            <person name="Ramirez L."/>
            <person name="Alfaro M."/>
            <person name="Sun H."/>
            <person name="Tritt A."/>
            <person name="Yoshinaga Y."/>
            <person name="Zwiers L.-H."/>
            <person name="Turgeon B."/>
            <person name="Goodwin S."/>
            <person name="Spatafora J."/>
            <person name="Crous P."/>
            <person name="Grigoriev I."/>
        </authorList>
    </citation>
    <scope>NUCLEOTIDE SEQUENCE [LARGE SCALE GENOMIC DNA]</scope>
    <source>
        <strain evidence="2">CBS 304.66</strain>
    </source>
</reference>
<evidence type="ECO:0008006" key="3">
    <source>
        <dbReference type="Google" id="ProtNLM"/>
    </source>
</evidence>
<accession>A0A9P4K371</accession>
<dbReference type="Proteomes" id="UP000800093">
    <property type="component" value="Unassembled WGS sequence"/>
</dbReference>
<proteinExistence type="predicted"/>
<dbReference type="EMBL" id="ML986744">
    <property type="protein sequence ID" value="KAF2258634.1"/>
    <property type="molecule type" value="Genomic_DNA"/>
</dbReference>
<keyword evidence="2" id="KW-1185">Reference proteome</keyword>
<protein>
    <recommendedName>
        <fullName evidence="3">F-box domain-containing protein</fullName>
    </recommendedName>
</protein>
<name>A0A9P4K371_9PLEO</name>
<evidence type="ECO:0000313" key="2">
    <source>
        <dbReference type="Proteomes" id="UP000800093"/>
    </source>
</evidence>
<organism evidence="1 2">
    <name type="scientific">Lojkania enalia</name>
    <dbReference type="NCBI Taxonomy" id="147567"/>
    <lineage>
        <taxon>Eukaryota</taxon>
        <taxon>Fungi</taxon>
        <taxon>Dikarya</taxon>
        <taxon>Ascomycota</taxon>
        <taxon>Pezizomycotina</taxon>
        <taxon>Dothideomycetes</taxon>
        <taxon>Pleosporomycetidae</taxon>
        <taxon>Pleosporales</taxon>
        <taxon>Pleosporales incertae sedis</taxon>
        <taxon>Lojkania</taxon>
    </lineage>
</organism>
<comment type="caution">
    <text evidence="1">The sequence shown here is derived from an EMBL/GenBank/DDBJ whole genome shotgun (WGS) entry which is preliminary data.</text>
</comment>